<dbReference type="Proteomes" id="UP001055811">
    <property type="component" value="Linkage Group LG09"/>
</dbReference>
<reference evidence="2" key="1">
    <citation type="journal article" date="2022" name="Mol. Ecol. Resour.">
        <title>The genomes of chicory, endive, great burdock and yacon provide insights into Asteraceae palaeo-polyploidization history and plant inulin production.</title>
        <authorList>
            <person name="Fan W."/>
            <person name="Wang S."/>
            <person name="Wang H."/>
            <person name="Wang A."/>
            <person name="Jiang F."/>
            <person name="Liu H."/>
            <person name="Zhao H."/>
            <person name="Xu D."/>
            <person name="Zhang Y."/>
        </authorList>
    </citation>
    <scope>NUCLEOTIDE SEQUENCE [LARGE SCALE GENOMIC DNA]</scope>
    <source>
        <strain evidence="2">cv. Punajuju</strain>
    </source>
</reference>
<name>A0ACB8YZJ4_CICIN</name>
<protein>
    <submittedName>
        <fullName evidence="1">Uncharacterized protein</fullName>
    </submittedName>
</protein>
<keyword evidence="2" id="KW-1185">Reference proteome</keyword>
<comment type="caution">
    <text evidence="1">The sequence shown here is derived from an EMBL/GenBank/DDBJ whole genome shotgun (WGS) entry which is preliminary data.</text>
</comment>
<gene>
    <name evidence="1" type="ORF">L2E82_47397</name>
</gene>
<dbReference type="EMBL" id="CM042017">
    <property type="protein sequence ID" value="KAI3689440.1"/>
    <property type="molecule type" value="Genomic_DNA"/>
</dbReference>
<evidence type="ECO:0000313" key="2">
    <source>
        <dbReference type="Proteomes" id="UP001055811"/>
    </source>
</evidence>
<organism evidence="1 2">
    <name type="scientific">Cichorium intybus</name>
    <name type="common">Chicory</name>
    <dbReference type="NCBI Taxonomy" id="13427"/>
    <lineage>
        <taxon>Eukaryota</taxon>
        <taxon>Viridiplantae</taxon>
        <taxon>Streptophyta</taxon>
        <taxon>Embryophyta</taxon>
        <taxon>Tracheophyta</taxon>
        <taxon>Spermatophyta</taxon>
        <taxon>Magnoliopsida</taxon>
        <taxon>eudicotyledons</taxon>
        <taxon>Gunneridae</taxon>
        <taxon>Pentapetalae</taxon>
        <taxon>asterids</taxon>
        <taxon>campanulids</taxon>
        <taxon>Asterales</taxon>
        <taxon>Asteraceae</taxon>
        <taxon>Cichorioideae</taxon>
        <taxon>Cichorieae</taxon>
        <taxon>Cichoriinae</taxon>
        <taxon>Cichorium</taxon>
    </lineage>
</organism>
<reference evidence="1 2" key="2">
    <citation type="journal article" date="2022" name="Mol. Ecol. Resour.">
        <title>The genomes of chicory, endive, great burdock and yacon provide insights into Asteraceae paleo-polyploidization history and plant inulin production.</title>
        <authorList>
            <person name="Fan W."/>
            <person name="Wang S."/>
            <person name="Wang H."/>
            <person name="Wang A."/>
            <person name="Jiang F."/>
            <person name="Liu H."/>
            <person name="Zhao H."/>
            <person name="Xu D."/>
            <person name="Zhang Y."/>
        </authorList>
    </citation>
    <scope>NUCLEOTIDE SEQUENCE [LARGE SCALE GENOMIC DNA]</scope>
    <source>
        <strain evidence="2">cv. Punajuju</strain>
        <tissue evidence="1">Leaves</tissue>
    </source>
</reference>
<accession>A0ACB8YZJ4</accession>
<sequence length="85" mass="9509">MTIPFGERDLGPLIYHLYSPKSPTKPHSIGFTKLVAYTSRSSIWISMATTTEITKTPSSPPQIFLPSILHCYSNNDSLQPQLTTR</sequence>
<proteinExistence type="predicted"/>
<evidence type="ECO:0000313" key="1">
    <source>
        <dbReference type="EMBL" id="KAI3689440.1"/>
    </source>
</evidence>